<keyword evidence="9 15" id="KW-0376">Hydrogen peroxide</keyword>
<evidence type="ECO:0000256" key="15">
    <source>
        <dbReference type="RuleBase" id="RU362060"/>
    </source>
</evidence>
<sequence>MASKALVFLLLLLPLALFSVFSGSAEAQGLTVGFYNNTCPDAETIVYNEMSGIIKNAPSLAAALLRMHFHDCFVRGCDASILLNGSEAEKTAFPNLSVRGFGVIDRVKAKLEQACPATVSCADILALAARDAVTLTNGPSWAVPTGRRDGRVSIRDDTNQLPPPNVPSISDLTHTFACKGLSAKDLSDDSLDPAYAAKLRAKCKSDTTLVEMDPGSRSTFDTSYFELVSKRRGLFASDAVLLQDPQTRAYVRGYASGCSSEFFKDFGESMVKMSSIGVLTGTEGEIRKLCSARN</sequence>
<evidence type="ECO:0000256" key="14">
    <source>
        <dbReference type="PIRSR" id="PIRSR600823-5"/>
    </source>
</evidence>
<evidence type="ECO:0000313" key="19">
    <source>
        <dbReference type="Proteomes" id="UP000734854"/>
    </source>
</evidence>
<dbReference type="GO" id="GO:0046872">
    <property type="term" value="F:metal ion binding"/>
    <property type="evidence" value="ECO:0007669"/>
    <property type="project" value="UniProtKB-UniRule"/>
</dbReference>
<dbReference type="Gene3D" id="1.10.420.10">
    <property type="entry name" value="Peroxidase, domain 2"/>
    <property type="match status" value="1"/>
</dbReference>
<feature type="binding site" evidence="12">
    <location>
        <position position="221"/>
    </location>
    <ligand>
        <name>Ca(2+)</name>
        <dbReference type="ChEBI" id="CHEBI:29108"/>
        <label>2</label>
    </ligand>
</feature>
<dbReference type="EC" id="1.11.1.7" evidence="15"/>
<dbReference type="PROSITE" id="PS00436">
    <property type="entry name" value="PEROXIDASE_2"/>
    <property type="match status" value="1"/>
</dbReference>
<evidence type="ECO:0000256" key="12">
    <source>
        <dbReference type="PIRSR" id="PIRSR600823-3"/>
    </source>
</evidence>
<evidence type="ECO:0000256" key="6">
    <source>
        <dbReference type="ARBA" id="ARBA00023002"/>
    </source>
</evidence>
<organism evidence="18 19">
    <name type="scientific">Zingiber officinale</name>
    <name type="common">Ginger</name>
    <name type="synonym">Amomum zingiber</name>
    <dbReference type="NCBI Taxonomy" id="94328"/>
    <lineage>
        <taxon>Eukaryota</taxon>
        <taxon>Viridiplantae</taxon>
        <taxon>Streptophyta</taxon>
        <taxon>Embryophyta</taxon>
        <taxon>Tracheophyta</taxon>
        <taxon>Spermatophyta</taxon>
        <taxon>Magnoliopsida</taxon>
        <taxon>Liliopsida</taxon>
        <taxon>Zingiberales</taxon>
        <taxon>Zingiberaceae</taxon>
        <taxon>Zingiber</taxon>
    </lineage>
</organism>
<comment type="catalytic activity">
    <reaction evidence="1 15">
        <text>2 a phenolic donor + H2O2 = 2 a phenolic radical donor + 2 H2O</text>
        <dbReference type="Rhea" id="RHEA:56136"/>
        <dbReference type="ChEBI" id="CHEBI:15377"/>
        <dbReference type="ChEBI" id="CHEBI:16240"/>
        <dbReference type="ChEBI" id="CHEBI:139520"/>
        <dbReference type="ChEBI" id="CHEBI:139521"/>
        <dbReference type="EC" id="1.11.1.7"/>
    </reaction>
</comment>
<keyword evidence="8 14" id="KW-1015">Disulfide bond</keyword>
<dbReference type="Gene3D" id="1.10.520.10">
    <property type="match status" value="1"/>
</dbReference>
<evidence type="ECO:0000256" key="10">
    <source>
        <dbReference type="PIRSR" id="PIRSR600823-1"/>
    </source>
</evidence>
<comment type="cofactor">
    <cofactor evidence="15">
        <name>heme b</name>
        <dbReference type="ChEBI" id="CHEBI:60344"/>
    </cofactor>
    <text evidence="15">Binds 1 heme b (iron(II)-protoporphyrin IX) group per subunit.</text>
</comment>
<dbReference type="Proteomes" id="UP000734854">
    <property type="component" value="Unassembled WGS sequence"/>
</dbReference>
<feature type="site" description="Transition state stabilizer" evidence="13">
    <location>
        <position position="66"/>
    </location>
</feature>
<name>A0A8J5GJQ8_ZINOF</name>
<keyword evidence="3 15" id="KW-0349">Heme</keyword>
<keyword evidence="15" id="KW-0964">Secreted</keyword>
<dbReference type="CDD" id="cd00693">
    <property type="entry name" value="secretory_peroxidase"/>
    <property type="match status" value="1"/>
</dbReference>
<feature type="binding site" evidence="12">
    <location>
        <position position="71"/>
    </location>
    <ligand>
        <name>Ca(2+)</name>
        <dbReference type="ChEBI" id="CHEBI:29108"/>
        <label>1</label>
    </ligand>
</feature>
<evidence type="ECO:0000256" key="1">
    <source>
        <dbReference type="ARBA" id="ARBA00000189"/>
    </source>
</evidence>
<dbReference type="GO" id="GO:0042744">
    <property type="term" value="P:hydrogen peroxide catabolic process"/>
    <property type="evidence" value="ECO:0007669"/>
    <property type="project" value="UniProtKB-KW"/>
</dbReference>
<comment type="cofactor">
    <cofactor evidence="12 15">
        <name>Ca(2+)</name>
        <dbReference type="ChEBI" id="CHEBI:29108"/>
    </cofactor>
    <text evidence="12 15">Binds 2 calcium ions per subunit.</text>
</comment>
<feature type="disulfide bond" evidence="14">
    <location>
        <begin position="72"/>
        <end position="77"/>
    </location>
</feature>
<dbReference type="PANTHER" id="PTHR31235">
    <property type="entry name" value="PEROXIDASE 25-RELATED"/>
    <property type="match status" value="1"/>
</dbReference>
<reference evidence="18 19" key="1">
    <citation type="submission" date="2020-08" db="EMBL/GenBank/DDBJ databases">
        <title>Plant Genome Project.</title>
        <authorList>
            <person name="Zhang R.-G."/>
        </authorList>
    </citation>
    <scope>NUCLEOTIDE SEQUENCE [LARGE SCALE GENOMIC DNA]</scope>
    <source>
        <tissue evidence="18">Rhizome</tissue>
    </source>
</reference>
<feature type="binding site" evidence="12">
    <location>
        <position position="78"/>
    </location>
    <ligand>
        <name>Ca(2+)</name>
        <dbReference type="ChEBI" id="CHEBI:29108"/>
        <label>1</label>
    </ligand>
</feature>
<dbReference type="GO" id="GO:0006979">
    <property type="term" value="P:response to oxidative stress"/>
    <property type="evidence" value="ECO:0007669"/>
    <property type="project" value="UniProtKB-UniRule"/>
</dbReference>
<dbReference type="GO" id="GO:0005576">
    <property type="term" value="C:extracellular region"/>
    <property type="evidence" value="ECO:0007669"/>
    <property type="project" value="UniProtKB-SubCell"/>
</dbReference>
<comment type="function">
    <text evidence="15">Removal of H(2)O(2), oxidation of toxic reductants, biosynthesis and degradation of lignin, suberization, auxin catabolism, response to environmental stresses such as wounding, pathogen attack and oxidative stress.</text>
</comment>
<dbReference type="Pfam" id="PF00141">
    <property type="entry name" value="peroxidase"/>
    <property type="match status" value="2"/>
</dbReference>
<feature type="binding site" evidence="12">
    <location>
        <position position="213"/>
    </location>
    <ligand>
        <name>Ca(2+)</name>
        <dbReference type="ChEBI" id="CHEBI:29108"/>
        <label>2</label>
    </ligand>
</feature>
<feature type="binding site" evidence="12">
    <location>
        <position position="76"/>
    </location>
    <ligand>
        <name>Ca(2+)</name>
        <dbReference type="ChEBI" id="CHEBI:29108"/>
        <label>1</label>
    </ligand>
</feature>
<feature type="binding site" evidence="12">
    <location>
        <position position="89"/>
    </location>
    <ligand>
        <name>Ca(2+)</name>
        <dbReference type="ChEBI" id="CHEBI:29108"/>
        <label>1</label>
    </ligand>
</feature>
<keyword evidence="15" id="KW-0732">Signal</keyword>
<keyword evidence="19" id="KW-1185">Reference proteome</keyword>
<evidence type="ECO:0000256" key="9">
    <source>
        <dbReference type="ARBA" id="ARBA00023324"/>
    </source>
</evidence>
<dbReference type="GO" id="GO:0140825">
    <property type="term" value="F:lactoperoxidase activity"/>
    <property type="evidence" value="ECO:0007669"/>
    <property type="project" value="UniProtKB-EC"/>
</dbReference>
<dbReference type="PRINTS" id="PR00458">
    <property type="entry name" value="PEROXIDASE"/>
</dbReference>
<dbReference type="EMBL" id="JACMSC010000011">
    <property type="protein sequence ID" value="KAG6502157.1"/>
    <property type="molecule type" value="Genomic_DNA"/>
</dbReference>
<evidence type="ECO:0000256" key="3">
    <source>
        <dbReference type="ARBA" id="ARBA00022617"/>
    </source>
</evidence>
<evidence type="ECO:0000259" key="17">
    <source>
        <dbReference type="PROSITE" id="PS50873"/>
    </source>
</evidence>
<feature type="active site" description="Proton acceptor" evidence="10">
    <location>
        <position position="70"/>
    </location>
</feature>
<dbReference type="InterPro" id="IPR002016">
    <property type="entry name" value="Haem_peroxidase"/>
</dbReference>
<accession>A0A8J5GJQ8</accession>
<keyword evidence="4 12" id="KW-0479">Metal-binding</keyword>
<evidence type="ECO:0000256" key="5">
    <source>
        <dbReference type="ARBA" id="ARBA00022837"/>
    </source>
</evidence>
<evidence type="ECO:0000256" key="2">
    <source>
        <dbReference type="ARBA" id="ARBA00022559"/>
    </source>
</evidence>
<feature type="binding site" evidence="12">
    <location>
        <position position="74"/>
    </location>
    <ligand>
        <name>Ca(2+)</name>
        <dbReference type="ChEBI" id="CHEBI:29108"/>
        <label>1</label>
    </ligand>
</feature>
<comment type="similarity">
    <text evidence="15">Belongs to the peroxidase family. Classical plant (class III) peroxidase subfamily.</text>
</comment>
<proteinExistence type="inferred from homology"/>
<keyword evidence="5 12" id="KW-0106">Calcium</keyword>
<dbReference type="InterPro" id="IPR000823">
    <property type="entry name" value="Peroxidase_pln"/>
</dbReference>
<dbReference type="PROSITE" id="PS50873">
    <property type="entry name" value="PEROXIDASE_4"/>
    <property type="match status" value="1"/>
</dbReference>
<feature type="compositionally biased region" description="Basic and acidic residues" evidence="16">
    <location>
        <begin position="146"/>
        <end position="158"/>
    </location>
</feature>
<evidence type="ECO:0000313" key="18">
    <source>
        <dbReference type="EMBL" id="KAG6502157.1"/>
    </source>
</evidence>
<feature type="domain" description="Plant heme peroxidase family profile" evidence="17">
    <location>
        <begin position="29"/>
        <end position="294"/>
    </location>
</feature>
<evidence type="ECO:0000256" key="8">
    <source>
        <dbReference type="ARBA" id="ARBA00023157"/>
    </source>
</evidence>
<evidence type="ECO:0000256" key="7">
    <source>
        <dbReference type="ARBA" id="ARBA00023004"/>
    </source>
</evidence>
<keyword evidence="2 15" id="KW-0575">Peroxidase</keyword>
<dbReference type="AlphaFoldDB" id="A0A8J5GJQ8"/>
<dbReference type="GO" id="GO:0020037">
    <property type="term" value="F:heme binding"/>
    <property type="evidence" value="ECO:0007669"/>
    <property type="project" value="UniProtKB-UniRule"/>
</dbReference>
<feature type="signal peptide" evidence="15">
    <location>
        <begin position="1"/>
        <end position="27"/>
    </location>
</feature>
<feature type="binding site" evidence="12">
    <location>
        <position position="80"/>
    </location>
    <ligand>
        <name>Ca(2+)</name>
        <dbReference type="ChEBI" id="CHEBI:29108"/>
        <label>1</label>
    </ligand>
</feature>
<protein>
    <recommendedName>
        <fullName evidence="15">Peroxidase</fullName>
        <ecNumber evidence="15">1.11.1.7</ecNumber>
    </recommendedName>
</protein>
<feature type="binding site" evidence="11">
    <location>
        <position position="162"/>
    </location>
    <ligand>
        <name>substrate</name>
    </ligand>
</feature>
<evidence type="ECO:0000256" key="16">
    <source>
        <dbReference type="SAM" id="MobiDB-lite"/>
    </source>
</evidence>
<dbReference type="FunFam" id="1.10.520.10:FF:000001">
    <property type="entry name" value="Peroxidase"/>
    <property type="match status" value="1"/>
</dbReference>
<dbReference type="InterPro" id="IPR019794">
    <property type="entry name" value="Peroxidases_AS"/>
</dbReference>
<dbReference type="InterPro" id="IPR010255">
    <property type="entry name" value="Haem_peroxidase_sf"/>
</dbReference>
<evidence type="ECO:0000256" key="11">
    <source>
        <dbReference type="PIRSR" id="PIRSR600823-2"/>
    </source>
</evidence>
<comment type="subcellular location">
    <subcellularLocation>
        <location evidence="15">Secreted</location>
    </subcellularLocation>
</comment>
<evidence type="ECO:0000256" key="4">
    <source>
        <dbReference type="ARBA" id="ARBA00022723"/>
    </source>
</evidence>
<keyword evidence="7 15" id="KW-0408">Iron</keyword>
<gene>
    <name evidence="18" type="ORF">ZIOFF_042046</name>
</gene>
<dbReference type="InterPro" id="IPR033905">
    <property type="entry name" value="Secretory_peroxidase"/>
</dbReference>
<keyword evidence="6 15" id="KW-0560">Oxidoreductase</keyword>
<feature type="region of interest" description="Disordered" evidence="16">
    <location>
        <begin position="146"/>
        <end position="166"/>
    </location>
</feature>
<dbReference type="SUPFAM" id="SSF48113">
    <property type="entry name" value="Heme-dependent peroxidases"/>
    <property type="match status" value="1"/>
</dbReference>
<evidence type="ECO:0000256" key="13">
    <source>
        <dbReference type="PIRSR" id="PIRSR600823-4"/>
    </source>
</evidence>
<comment type="caution">
    <text evidence="18">The sequence shown here is derived from an EMBL/GenBank/DDBJ whole genome shotgun (WGS) entry which is preliminary data.</text>
</comment>
<dbReference type="PRINTS" id="PR00461">
    <property type="entry name" value="PLPEROXIDASE"/>
</dbReference>
<feature type="disulfide bond" evidence="14">
    <location>
        <begin position="39"/>
        <end position="115"/>
    </location>
</feature>
<feature type="chain" id="PRO_5035342300" description="Peroxidase" evidence="15">
    <location>
        <begin position="28"/>
        <end position="294"/>
    </location>
</feature>
<feature type="disulfide bond" evidence="14">
    <location>
        <begin position="121"/>
        <end position="290"/>
    </location>
</feature>